<comment type="caution">
    <text evidence="11">The sequence shown here is derived from an EMBL/GenBank/DDBJ whole genome shotgun (WGS) entry which is preliminary data.</text>
</comment>
<keyword evidence="7 8" id="KW-0472">Membrane</keyword>
<dbReference type="EMBL" id="ADVL01000676">
    <property type="protein sequence ID" value="EFH10376.1"/>
    <property type="molecule type" value="Genomic_DNA"/>
</dbReference>
<feature type="domain" description="ABC transporter" evidence="9">
    <location>
        <begin position="339"/>
        <end position="573"/>
    </location>
</feature>
<evidence type="ECO:0000313" key="12">
    <source>
        <dbReference type="Proteomes" id="UP000005324"/>
    </source>
</evidence>
<dbReference type="AlphaFoldDB" id="D5RQP0"/>
<evidence type="ECO:0000256" key="6">
    <source>
        <dbReference type="ARBA" id="ARBA00022989"/>
    </source>
</evidence>
<evidence type="ECO:0000256" key="2">
    <source>
        <dbReference type="ARBA" id="ARBA00022448"/>
    </source>
</evidence>
<sequence length="586" mass="61416">MAPPSGLRFLVRHAARHAPGHALVFGAVLLAMLCAVSTQYGLKHLIDRIAAGPQAAPAAWSAFGLLCALIAADNLLWRLGGWQATRVFTAVSGDIRNGLFAHLAGHSPGFFADRLPGALATRLSATAQAAFAVENSLAWSLIPPCTAVLAAIGFAATVSAPLAAGLAVVALLIGLLMHRLARRGTALHRAHAASAAAVDGELVDIVGNIGVMRAFGATLRERARIAACVATDVARHRASLWHMEKLRTLHALLTILLTAGVLAAGIALWQRGAATVGDVALLATLSLTILHGTRDIAVALVDFTQQMARLEEALSALLLPHALEDAPGAQPLRPGPGALRFEGVSFAYPGRGAVLEDFTLDIPAGQKVGLVGASGAGKSTVLALLQRFWDPDSGRILVDGQDIRQATQDSLATALAVVPQDTALFHRSVLENIRYARPDATEAEVMQAAEAAQCRDFIEALPEGFATLVGNRGVKLSGGQRQRLAIARALLSPAPVLLLDEATSALDSESERAIQAALARLMQGRTVIAIAHRLATLQNFDRIIVLNRGRIVEDGPPEALARHPGPYRDLLLQQQAGAPPGQPDAA</sequence>
<feature type="transmembrane region" description="Helical" evidence="8">
    <location>
        <begin position="147"/>
        <end position="173"/>
    </location>
</feature>
<dbReference type="InterPro" id="IPR011527">
    <property type="entry name" value="ABC1_TM_dom"/>
</dbReference>
<dbReference type="Gene3D" id="1.20.1560.10">
    <property type="entry name" value="ABC transporter type 1, transmembrane domain"/>
    <property type="match status" value="1"/>
</dbReference>
<feature type="transmembrane region" description="Helical" evidence="8">
    <location>
        <begin position="54"/>
        <end position="72"/>
    </location>
</feature>
<dbReference type="InterPro" id="IPR039421">
    <property type="entry name" value="Type_1_exporter"/>
</dbReference>
<evidence type="ECO:0000256" key="4">
    <source>
        <dbReference type="ARBA" id="ARBA00022741"/>
    </source>
</evidence>
<dbReference type="Proteomes" id="UP000005324">
    <property type="component" value="Unassembled WGS sequence"/>
</dbReference>
<feature type="transmembrane region" description="Helical" evidence="8">
    <location>
        <begin position="249"/>
        <end position="269"/>
    </location>
</feature>
<comment type="subcellular location">
    <subcellularLocation>
        <location evidence="1">Cell membrane</location>
        <topology evidence="1">Multi-pass membrane protein</topology>
    </subcellularLocation>
</comment>
<keyword evidence="12" id="KW-1185">Reference proteome</keyword>
<evidence type="ECO:0000256" key="8">
    <source>
        <dbReference type="SAM" id="Phobius"/>
    </source>
</evidence>
<dbReference type="HOGENOM" id="CLU_000604_84_9_5"/>
<evidence type="ECO:0000313" key="11">
    <source>
        <dbReference type="EMBL" id="EFH10376.1"/>
    </source>
</evidence>
<accession>D5RQP0</accession>
<evidence type="ECO:0000256" key="7">
    <source>
        <dbReference type="ARBA" id="ARBA00023136"/>
    </source>
</evidence>
<dbReference type="GO" id="GO:0016887">
    <property type="term" value="F:ATP hydrolysis activity"/>
    <property type="evidence" value="ECO:0007669"/>
    <property type="project" value="InterPro"/>
</dbReference>
<evidence type="ECO:0000256" key="1">
    <source>
        <dbReference type="ARBA" id="ARBA00004651"/>
    </source>
</evidence>
<dbReference type="InterPro" id="IPR003593">
    <property type="entry name" value="AAA+_ATPase"/>
</dbReference>
<dbReference type="SUPFAM" id="SSF90123">
    <property type="entry name" value="ABC transporter transmembrane region"/>
    <property type="match status" value="1"/>
</dbReference>
<dbReference type="PROSITE" id="PS50893">
    <property type="entry name" value="ABC_TRANSPORTER_2"/>
    <property type="match status" value="1"/>
</dbReference>
<evidence type="ECO:0000259" key="10">
    <source>
        <dbReference type="PROSITE" id="PS50929"/>
    </source>
</evidence>
<keyword evidence="4" id="KW-0547">Nucleotide-binding</keyword>
<keyword evidence="5 11" id="KW-0067">ATP-binding</keyword>
<dbReference type="GO" id="GO:0140359">
    <property type="term" value="F:ABC-type transporter activity"/>
    <property type="evidence" value="ECO:0007669"/>
    <property type="project" value="InterPro"/>
</dbReference>
<name>D5RQP0_9PROT</name>
<keyword evidence="3 8" id="KW-0812">Transmembrane</keyword>
<dbReference type="GO" id="GO:0034040">
    <property type="term" value="F:ATPase-coupled lipid transmembrane transporter activity"/>
    <property type="evidence" value="ECO:0007669"/>
    <property type="project" value="TreeGrafter"/>
</dbReference>
<dbReference type="FunFam" id="3.40.50.300:FF:000287">
    <property type="entry name" value="Multidrug ABC transporter ATP-binding protein"/>
    <property type="match status" value="1"/>
</dbReference>
<gene>
    <name evidence="11" type="primary">msbA</name>
    <name evidence="11" type="ORF">HMPREF0731_3402</name>
</gene>
<dbReference type="GO" id="GO:0005886">
    <property type="term" value="C:plasma membrane"/>
    <property type="evidence" value="ECO:0007669"/>
    <property type="project" value="UniProtKB-SubCell"/>
</dbReference>
<dbReference type="InterPro" id="IPR003439">
    <property type="entry name" value="ABC_transporter-like_ATP-bd"/>
</dbReference>
<keyword evidence="2" id="KW-0813">Transport</keyword>
<dbReference type="PROSITE" id="PS50929">
    <property type="entry name" value="ABC_TM1F"/>
    <property type="match status" value="1"/>
</dbReference>
<dbReference type="InterPro" id="IPR027417">
    <property type="entry name" value="P-loop_NTPase"/>
</dbReference>
<dbReference type="SUPFAM" id="SSF52540">
    <property type="entry name" value="P-loop containing nucleoside triphosphate hydrolases"/>
    <property type="match status" value="1"/>
</dbReference>
<dbReference type="Pfam" id="PF00005">
    <property type="entry name" value="ABC_tran"/>
    <property type="match status" value="1"/>
</dbReference>
<dbReference type="InterPro" id="IPR017871">
    <property type="entry name" value="ABC_transporter-like_CS"/>
</dbReference>
<organism evidence="11 12">
    <name type="scientific">Pseudoroseomonas cervicalis ATCC 49957</name>
    <dbReference type="NCBI Taxonomy" id="525371"/>
    <lineage>
        <taxon>Bacteria</taxon>
        <taxon>Pseudomonadati</taxon>
        <taxon>Pseudomonadota</taxon>
        <taxon>Alphaproteobacteria</taxon>
        <taxon>Acetobacterales</taxon>
        <taxon>Roseomonadaceae</taxon>
        <taxon>Roseomonas</taxon>
    </lineage>
</organism>
<keyword evidence="6 8" id="KW-1133">Transmembrane helix</keyword>
<dbReference type="Pfam" id="PF00664">
    <property type="entry name" value="ABC_membrane"/>
    <property type="match status" value="1"/>
</dbReference>
<dbReference type="PROSITE" id="PS00211">
    <property type="entry name" value="ABC_TRANSPORTER_1"/>
    <property type="match status" value="1"/>
</dbReference>
<dbReference type="Gene3D" id="3.40.50.300">
    <property type="entry name" value="P-loop containing nucleotide triphosphate hydrolases"/>
    <property type="match status" value="1"/>
</dbReference>
<dbReference type="InterPro" id="IPR036640">
    <property type="entry name" value="ABC1_TM_sf"/>
</dbReference>
<protein>
    <submittedName>
        <fullName evidence="11">ABC transporter, ATP-binding protein</fullName>
        <ecNumber evidence="11">3.6.3.27</ecNumber>
    </submittedName>
</protein>
<keyword evidence="11" id="KW-0378">Hydrolase</keyword>
<dbReference type="OrthoDB" id="5288404at2"/>
<feature type="domain" description="ABC transmembrane type-1" evidence="10">
    <location>
        <begin position="22"/>
        <end position="305"/>
    </location>
</feature>
<dbReference type="PANTHER" id="PTHR24221:SF654">
    <property type="entry name" value="ATP-BINDING CASSETTE SUB-FAMILY B MEMBER 6"/>
    <property type="match status" value="1"/>
</dbReference>
<evidence type="ECO:0000259" key="9">
    <source>
        <dbReference type="PROSITE" id="PS50893"/>
    </source>
</evidence>
<dbReference type="PANTHER" id="PTHR24221">
    <property type="entry name" value="ATP-BINDING CASSETTE SUB-FAMILY B"/>
    <property type="match status" value="1"/>
</dbReference>
<proteinExistence type="predicted"/>
<evidence type="ECO:0000256" key="3">
    <source>
        <dbReference type="ARBA" id="ARBA00022692"/>
    </source>
</evidence>
<dbReference type="GO" id="GO:0005524">
    <property type="term" value="F:ATP binding"/>
    <property type="evidence" value="ECO:0007669"/>
    <property type="project" value="UniProtKB-KW"/>
</dbReference>
<evidence type="ECO:0000256" key="5">
    <source>
        <dbReference type="ARBA" id="ARBA00022840"/>
    </source>
</evidence>
<feature type="transmembrane region" description="Helical" evidence="8">
    <location>
        <begin position="20"/>
        <end position="42"/>
    </location>
</feature>
<dbReference type="SMART" id="SM00382">
    <property type="entry name" value="AAA"/>
    <property type="match status" value="1"/>
</dbReference>
<dbReference type="EC" id="3.6.3.27" evidence="11"/>
<reference evidence="11 12" key="1">
    <citation type="submission" date="2010-04" db="EMBL/GenBank/DDBJ databases">
        <authorList>
            <person name="Qin X."/>
            <person name="Bachman B."/>
            <person name="Battles P."/>
            <person name="Bell A."/>
            <person name="Bess C."/>
            <person name="Bickham C."/>
            <person name="Chaboub L."/>
            <person name="Chen D."/>
            <person name="Coyle M."/>
            <person name="Deiros D.R."/>
            <person name="Dinh H."/>
            <person name="Forbes L."/>
            <person name="Fowler G."/>
            <person name="Francisco L."/>
            <person name="Fu Q."/>
            <person name="Gubbala S."/>
            <person name="Hale W."/>
            <person name="Han Y."/>
            <person name="Hemphill L."/>
            <person name="Highlander S.K."/>
            <person name="Hirani K."/>
            <person name="Hogues M."/>
            <person name="Jackson L."/>
            <person name="Jakkamsetti A."/>
            <person name="Javaid M."/>
            <person name="Jiang H."/>
            <person name="Korchina V."/>
            <person name="Kovar C."/>
            <person name="Lara F."/>
            <person name="Lee S."/>
            <person name="Mata R."/>
            <person name="Mathew T."/>
            <person name="Moen C."/>
            <person name="Morales K."/>
            <person name="Munidasa M."/>
            <person name="Nazareth L."/>
            <person name="Ngo R."/>
            <person name="Nguyen L."/>
            <person name="Okwuonu G."/>
            <person name="Ongeri F."/>
            <person name="Patil S."/>
            <person name="Petrosino J."/>
            <person name="Pham C."/>
            <person name="Pham P."/>
            <person name="Pu L.-L."/>
            <person name="Puazo M."/>
            <person name="Raj R."/>
            <person name="Reid J."/>
            <person name="Rouhana J."/>
            <person name="Saada N."/>
            <person name="Shang Y."/>
            <person name="Simmons D."/>
            <person name="Thornton R."/>
            <person name="Warren J."/>
            <person name="Weissenberger G."/>
            <person name="Zhang J."/>
            <person name="Zhang L."/>
            <person name="Zhou C."/>
            <person name="Zhu D."/>
            <person name="Muzny D."/>
            <person name="Worley K."/>
            <person name="Gibbs R."/>
        </authorList>
    </citation>
    <scope>NUCLEOTIDE SEQUENCE [LARGE SCALE GENOMIC DNA]</scope>
    <source>
        <strain evidence="11 12">ATCC 49957</strain>
    </source>
</reference>